<name>A0A0F9CRR2_9ZZZZ</name>
<gene>
    <name evidence="1" type="ORF">LCGC14_2634370</name>
</gene>
<reference evidence="1" key="1">
    <citation type="journal article" date="2015" name="Nature">
        <title>Complex archaea that bridge the gap between prokaryotes and eukaryotes.</title>
        <authorList>
            <person name="Spang A."/>
            <person name="Saw J.H."/>
            <person name="Jorgensen S.L."/>
            <person name="Zaremba-Niedzwiedzka K."/>
            <person name="Martijn J."/>
            <person name="Lind A.E."/>
            <person name="van Eijk R."/>
            <person name="Schleper C."/>
            <person name="Guy L."/>
            <person name="Ettema T.J."/>
        </authorList>
    </citation>
    <scope>NUCLEOTIDE SEQUENCE</scope>
</reference>
<sequence>MGWHLYLRENRAMKRNQDGSWGWIRRVRGIYGDPDHPVKFFLSSIGITIRGDGTCDDDGIAEFATQYPIEGRRAGGKLRGCIGVDVDEFGKIKMTKGEGRVRDGENKIY</sequence>
<protein>
    <submittedName>
        <fullName evidence="1">Uncharacterized protein</fullName>
    </submittedName>
</protein>
<proteinExistence type="predicted"/>
<dbReference type="EMBL" id="LAZR01045273">
    <property type="protein sequence ID" value="KKK99276.1"/>
    <property type="molecule type" value="Genomic_DNA"/>
</dbReference>
<accession>A0A0F9CRR2</accession>
<evidence type="ECO:0000313" key="1">
    <source>
        <dbReference type="EMBL" id="KKK99276.1"/>
    </source>
</evidence>
<organism evidence="1">
    <name type="scientific">marine sediment metagenome</name>
    <dbReference type="NCBI Taxonomy" id="412755"/>
    <lineage>
        <taxon>unclassified sequences</taxon>
        <taxon>metagenomes</taxon>
        <taxon>ecological metagenomes</taxon>
    </lineage>
</organism>
<comment type="caution">
    <text evidence="1">The sequence shown here is derived from an EMBL/GenBank/DDBJ whole genome shotgun (WGS) entry which is preliminary data.</text>
</comment>
<dbReference type="AlphaFoldDB" id="A0A0F9CRR2"/>